<dbReference type="Pfam" id="PF00887">
    <property type="entry name" value="ACBP"/>
    <property type="match status" value="1"/>
</dbReference>
<accession>A0ABD6EM22</accession>
<sequence>MNFEKAAEQVKKLAKEPSDDEKLQVYSLYKQATIGDVNIEKPSATDLKASKKFTAWTSRKGMSKEKASGEYVTLVEQLTKKYGVKE</sequence>
<dbReference type="AlphaFoldDB" id="A0ABD6EM22"/>
<dbReference type="GO" id="GO:0008289">
    <property type="term" value="F:lipid binding"/>
    <property type="evidence" value="ECO:0007669"/>
    <property type="project" value="UniProtKB-KW"/>
</dbReference>
<gene>
    <name evidence="3" type="ORF">AB6A40_005185</name>
</gene>
<dbReference type="PRINTS" id="PR00689">
    <property type="entry name" value="ACOABINDINGP"/>
</dbReference>
<evidence type="ECO:0000256" key="1">
    <source>
        <dbReference type="ARBA" id="ARBA00023121"/>
    </source>
</evidence>
<dbReference type="InterPro" id="IPR000582">
    <property type="entry name" value="Acyl-CoA-binding_protein"/>
</dbReference>
<evidence type="ECO:0000313" key="4">
    <source>
        <dbReference type="Proteomes" id="UP001608902"/>
    </source>
</evidence>
<protein>
    <recommendedName>
        <fullName evidence="2">ACB domain-containing protein</fullName>
    </recommendedName>
</protein>
<proteinExistence type="predicted"/>
<dbReference type="Gene3D" id="1.20.80.10">
    <property type="match status" value="1"/>
</dbReference>
<evidence type="ECO:0000313" key="3">
    <source>
        <dbReference type="EMBL" id="MFH4978476.1"/>
    </source>
</evidence>
<dbReference type="SUPFAM" id="SSF47027">
    <property type="entry name" value="Acyl-CoA binding protein"/>
    <property type="match status" value="1"/>
</dbReference>
<dbReference type="InterPro" id="IPR035984">
    <property type="entry name" value="Acyl-CoA-binding_sf"/>
</dbReference>
<dbReference type="PROSITE" id="PS51228">
    <property type="entry name" value="ACB_2"/>
    <property type="match status" value="1"/>
</dbReference>
<keyword evidence="1" id="KW-0446">Lipid-binding</keyword>
<dbReference type="Proteomes" id="UP001608902">
    <property type="component" value="Unassembled WGS sequence"/>
</dbReference>
<dbReference type="EMBL" id="JBGFUD010003241">
    <property type="protein sequence ID" value="MFH4978476.1"/>
    <property type="molecule type" value="Genomic_DNA"/>
</dbReference>
<dbReference type="PANTHER" id="PTHR23310">
    <property type="entry name" value="ACYL-COA-BINDING PROTEIN, ACBP"/>
    <property type="match status" value="1"/>
</dbReference>
<dbReference type="InterPro" id="IPR014352">
    <property type="entry name" value="FERM/acyl-CoA-bd_prot_sf"/>
</dbReference>
<evidence type="ECO:0000259" key="2">
    <source>
        <dbReference type="PROSITE" id="PS51228"/>
    </source>
</evidence>
<feature type="domain" description="ACB" evidence="2">
    <location>
        <begin position="1"/>
        <end position="84"/>
    </location>
</feature>
<keyword evidence="4" id="KW-1185">Reference proteome</keyword>
<dbReference type="PANTHER" id="PTHR23310:SF138">
    <property type="entry name" value="ACB DOMAIN-CONTAINING PROTEIN"/>
    <property type="match status" value="1"/>
</dbReference>
<comment type="caution">
    <text evidence="3">The sequence shown here is derived from an EMBL/GenBank/DDBJ whole genome shotgun (WGS) entry which is preliminary data.</text>
</comment>
<dbReference type="PROSITE" id="PS00880">
    <property type="entry name" value="ACB_1"/>
    <property type="match status" value="1"/>
</dbReference>
<dbReference type="InterPro" id="IPR022408">
    <property type="entry name" value="Acyl-CoA-binding_prot_CS"/>
</dbReference>
<reference evidence="3 4" key="1">
    <citation type="submission" date="2024-08" db="EMBL/GenBank/DDBJ databases">
        <title>Gnathostoma spinigerum genome.</title>
        <authorList>
            <person name="Gonzalez-Bertolin B."/>
            <person name="Monzon S."/>
            <person name="Zaballos A."/>
            <person name="Jimenez P."/>
            <person name="Dekumyoy P."/>
            <person name="Varona S."/>
            <person name="Cuesta I."/>
            <person name="Sumanam S."/>
            <person name="Adisakwattana P."/>
            <person name="Gasser R.B."/>
            <person name="Hernandez-Gonzalez A."/>
            <person name="Young N.D."/>
            <person name="Perteguer M.J."/>
        </authorList>
    </citation>
    <scope>NUCLEOTIDE SEQUENCE [LARGE SCALE GENOMIC DNA]</scope>
    <source>
        <strain evidence="3">AL3</strain>
        <tissue evidence="3">Liver</tissue>
    </source>
</reference>
<name>A0ABD6EM22_9BILA</name>
<organism evidence="3 4">
    <name type="scientific">Gnathostoma spinigerum</name>
    <dbReference type="NCBI Taxonomy" id="75299"/>
    <lineage>
        <taxon>Eukaryota</taxon>
        <taxon>Metazoa</taxon>
        <taxon>Ecdysozoa</taxon>
        <taxon>Nematoda</taxon>
        <taxon>Chromadorea</taxon>
        <taxon>Rhabditida</taxon>
        <taxon>Spirurina</taxon>
        <taxon>Gnathostomatomorpha</taxon>
        <taxon>Gnathostomatoidea</taxon>
        <taxon>Gnathostomatidae</taxon>
        <taxon>Gnathostoma</taxon>
    </lineage>
</organism>